<keyword evidence="5 6" id="KW-0472">Membrane</keyword>
<feature type="transmembrane region" description="Helical" evidence="6">
    <location>
        <begin position="96"/>
        <end position="120"/>
    </location>
</feature>
<dbReference type="PANTHER" id="PTHR30250">
    <property type="entry name" value="PST FAMILY PREDICTED COLANIC ACID TRANSPORTER"/>
    <property type="match status" value="1"/>
</dbReference>
<evidence type="ECO:0008006" key="8">
    <source>
        <dbReference type="Google" id="ProtNLM"/>
    </source>
</evidence>
<feature type="transmembrane region" description="Helical" evidence="6">
    <location>
        <begin position="69"/>
        <end position="90"/>
    </location>
</feature>
<organism evidence="7">
    <name type="scientific">marine sediment metagenome</name>
    <dbReference type="NCBI Taxonomy" id="412755"/>
    <lineage>
        <taxon>unclassified sequences</taxon>
        <taxon>metagenomes</taxon>
        <taxon>ecological metagenomes</taxon>
    </lineage>
</organism>
<evidence type="ECO:0000256" key="3">
    <source>
        <dbReference type="ARBA" id="ARBA00022692"/>
    </source>
</evidence>
<evidence type="ECO:0000256" key="1">
    <source>
        <dbReference type="ARBA" id="ARBA00004651"/>
    </source>
</evidence>
<feature type="transmembrane region" description="Helical" evidence="6">
    <location>
        <begin position="20"/>
        <end position="48"/>
    </location>
</feature>
<evidence type="ECO:0000256" key="2">
    <source>
        <dbReference type="ARBA" id="ARBA00022475"/>
    </source>
</evidence>
<dbReference type="GO" id="GO:0005886">
    <property type="term" value="C:plasma membrane"/>
    <property type="evidence" value="ECO:0007669"/>
    <property type="project" value="UniProtKB-SubCell"/>
</dbReference>
<dbReference type="PANTHER" id="PTHR30250:SF26">
    <property type="entry name" value="PSMA PROTEIN"/>
    <property type="match status" value="1"/>
</dbReference>
<reference evidence="7" key="1">
    <citation type="journal article" date="2014" name="Front. Microbiol.">
        <title>High frequency of phylogenetically diverse reductive dehalogenase-homologous genes in deep subseafloor sedimentary metagenomes.</title>
        <authorList>
            <person name="Kawai M."/>
            <person name="Futagami T."/>
            <person name="Toyoda A."/>
            <person name="Takaki Y."/>
            <person name="Nishi S."/>
            <person name="Hori S."/>
            <person name="Arai W."/>
            <person name="Tsubouchi T."/>
            <person name="Morono Y."/>
            <person name="Uchiyama I."/>
            <person name="Ito T."/>
            <person name="Fujiyama A."/>
            <person name="Inagaki F."/>
            <person name="Takami H."/>
        </authorList>
    </citation>
    <scope>NUCLEOTIDE SEQUENCE</scope>
    <source>
        <strain evidence="7">Expedition CK06-06</strain>
    </source>
</reference>
<evidence type="ECO:0000256" key="5">
    <source>
        <dbReference type="ARBA" id="ARBA00023136"/>
    </source>
</evidence>
<proteinExistence type="predicted"/>
<dbReference type="AlphaFoldDB" id="X0T3T1"/>
<feature type="non-terminal residue" evidence="7">
    <location>
        <position position="1"/>
    </location>
</feature>
<evidence type="ECO:0000313" key="7">
    <source>
        <dbReference type="EMBL" id="GAF87899.1"/>
    </source>
</evidence>
<name>X0T3T1_9ZZZZ</name>
<keyword evidence="2" id="KW-1003">Cell membrane</keyword>
<sequence>ALVQAPGRITLFHLDSAKAAGIYSAYFMATAQIALAIVNMIHAVLIPLSSRAQGQRNAWKALKSVTPGHIAALAAGFGLAAWLAFFFMGRSYPMRWVWLIPFAVSAAFILLHGVIAAVFAARDLRGLYISIGGSLTAGLGNFLFNLLLTPTWGMTGAAISLSLGYGAGLVWYAFNYPKVEVAS</sequence>
<evidence type="ECO:0000256" key="6">
    <source>
        <dbReference type="SAM" id="Phobius"/>
    </source>
</evidence>
<dbReference type="EMBL" id="BARS01019164">
    <property type="protein sequence ID" value="GAF87899.1"/>
    <property type="molecule type" value="Genomic_DNA"/>
</dbReference>
<feature type="transmembrane region" description="Helical" evidence="6">
    <location>
        <begin position="154"/>
        <end position="174"/>
    </location>
</feature>
<gene>
    <name evidence="7" type="ORF">S01H1_31089</name>
</gene>
<accession>X0T3T1</accession>
<feature type="transmembrane region" description="Helical" evidence="6">
    <location>
        <begin position="127"/>
        <end position="148"/>
    </location>
</feature>
<comment type="subcellular location">
    <subcellularLocation>
        <location evidence="1">Cell membrane</location>
        <topology evidence="1">Multi-pass membrane protein</topology>
    </subcellularLocation>
</comment>
<evidence type="ECO:0000256" key="4">
    <source>
        <dbReference type="ARBA" id="ARBA00022989"/>
    </source>
</evidence>
<protein>
    <recommendedName>
        <fullName evidence="8">Polysaccharide biosynthesis protein C-terminal domain-containing protein</fullName>
    </recommendedName>
</protein>
<keyword evidence="3 6" id="KW-0812">Transmembrane</keyword>
<comment type="caution">
    <text evidence="7">The sequence shown here is derived from an EMBL/GenBank/DDBJ whole genome shotgun (WGS) entry which is preliminary data.</text>
</comment>
<keyword evidence="4 6" id="KW-1133">Transmembrane helix</keyword>
<dbReference type="InterPro" id="IPR050833">
    <property type="entry name" value="Poly_Biosynth_Transport"/>
</dbReference>